<feature type="region of interest" description="Disordered" evidence="1">
    <location>
        <begin position="115"/>
        <end position="159"/>
    </location>
</feature>
<feature type="compositionally biased region" description="Basic and acidic residues" evidence="1">
    <location>
        <begin position="116"/>
        <end position="159"/>
    </location>
</feature>
<evidence type="ECO:0000313" key="3">
    <source>
        <dbReference type="Proteomes" id="UP000095746"/>
    </source>
</evidence>
<proteinExistence type="predicted"/>
<protein>
    <submittedName>
        <fullName evidence="2">Uncharacterized protein</fullName>
    </submittedName>
</protein>
<evidence type="ECO:0000313" key="2">
    <source>
        <dbReference type="EMBL" id="CUN63865.1"/>
    </source>
</evidence>
<accession>A0A173YLD5</accession>
<evidence type="ECO:0000256" key="1">
    <source>
        <dbReference type="SAM" id="MobiDB-lite"/>
    </source>
</evidence>
<reference evidence="2 3" key="1">
    <citation type="submission" date="2015-09" db="EMBL/GenBank/DDBJ databases">
        <authorList>
            <consortium name="Pathogen Informatics"/>
        </authorList>
    </citation>
    <scope>NUCLEOTIDE SEQUENCE [LARGE SCALE GENOMIC DNA]</scope>
    <source>
        <strain evidence="2 3">2789STDY5608854</strain>
    </source>
</reference>
<name>A0A173YLD5_FLAPL</name>
<sequence>MAENKALEHLPEVRAAVAALSPEDRKLLAAVQASPFKLTAPEQFKEFAANIDYFVFEPNIHDLNDLGWRYLAQHMDMLLPPELLKAIDPVPFGKYAMQEEQGNFTEHGYISLSGDEWNHERPAEPEKKPSIRERLEQGKKECAEKNKAQPHKEKSAPEL</sequence>
<dbReference type="RefSeq" id="WP_021632172.1">
    <property type="nucleotide sequence ID" value="NZ_JAQLWS010000072.1"/>
</dbReference>
<organism evidence="2 3">
    <name type="scientific">Flavonifractor plautii</name>
    <name type="common">Fusobacterium plautii</name>
    <dbReference type="NCBI Taxonomy" id="292800"/>
    <lineage>
        <taxon>Bacteria</taxon>
        <taxon>Bacillati</taxon>
        <taxon>Bacillota</taxon>
        <taxon>Clostridia</taxon>
        <taxon>Eubacteriales</taxon>
        <taxon>Oscillospiraceae</taxon>
        <taxon>Flavonifractor</taxon>
    </lineage>
</organism>
<dbReference type="AlphaFoldDB" id="A0A173YLD5"/>
<dbReference type="Proteomes" id="UP000095746">
    <property type="component" value="Unassembled WGS sequence"/>
</dbReference>
<gene>
    <name evidence="2" type="ORF">ERS852411_00237</name>
</gene>
<dbReference type="EMBL" id="CYZT01000006">
    <property type="protein sequence ID" value="CUN63865.1"/>
    <property type="molecule type" value="Genomic_DNA"/>
</dbReference>